<accession>A0ABV0VU87</accession>
<proteinExistence type="predicted"/>
<protein>
    <submittedName>
        <fullName evidence="2">Uncharacterized protein</fullName>
    </submittedName>
</protein>
<organism evidence="2 3">
    <name type="scientific">Xenotaenia resolanae</name>
    <dbReference type="NCBI Taxonomy" id="208358"/>
    <lineage>
        <taxon>Eukaryota</taxon>
        <taxon>Metazoa</taxon>
        <taxon>Chordata</taxon>
        <taxon>Craniata</taxon>
        <taxon>Vertebrata</taxon>
        <taxon>Euteleostomi</taxon>
        <taxon>Actinopterygii</taxon>
        <taxon>Neopterygii</taxon>
        <taxon>Teleostei</taxon>
        <taxon>Neoteleostei</taxon>
        <taxon>Acanthomorphata</taxon>
        <taxon>Ovalentaria</taxon>
        <taxon>Atherinomorphae</taxon>
        <taxon>Cyprinodontiformes</taxon>
        <taxon>Goodeidae</taxon>
        <taxon>Xenotaenia</taxon>
    </lineage>
</organism>
<name>A0ABV0VU87_9TELE</name>
<dbReference type="EMBL" id="JAHRIM010007018">
    <property type="protein sequence ID" value="MEQ2259822.1"/>
    <property type="molecule type" value="Genomic_DNA"/>
</dbReference>
<evidence type="ECO:0000313" key="3">
    <source>
        <dbReference type="Proteomes" id="UP001444071"/>
    </source>
</evidence>
<evidence type="ECO:0000313" key="2">
    <source>
        <dbReference type="EMBL" id="MEQ2259822.1"/>
    </source>
</evidence>
<dbReference type="Proteomes" id="UP001444071">
    <property type="component" value="Unassembled WGS sequence"/>
</dbReference>
<feature type="region of interest" description="Disordered" evidence="1">
    <location>
        <begin position="63"/>
        <end position="105"/>
    </location>
</feature>
<reference evidence="2 3" key="1">
    <citation type="submission" date="2021-06" db="EMBL/GenBank/DDBJ databases">
        <authorList>
            <person name="Palmer J.M."/>
        </authorList>
    </citation>
    <scope>NUCLEOTIDE SEQUENCE [LARGE SCALE GENOMIC DNA]</scope>
    <source>
        <strain evidence="2 3">XR_2019</strain>
        <tissue evidence="2">Muscle</tissue>
    </source>
</reference>
<keyword evidence="3" id="KW-1185">Reference proteome</keyword>
<evidence type="ECO:0000256" key="1">
    <source>
        <dbReference type="SAM" id="MobiDB-lite"/>
    </source>
</evidence>
<gene>
    <name evidence="2" type="ORF">XENORESO_019237</name>
</gene>
<comment type="caution">
    <text evidence="2">The sequence shown here is derived from an EMBL/GenBank/DDBJ whole genome shotgun (WGS) entry which is preliminary data.</text>
</comment>
<sequence length="105" mass="11113">MSTQTMASDRRRIENCLESHHSRRVWLLTLTITASVTAVSGGPPPISPPPICPQHPHICTGGTAGEADAEGSQLQKSSGSWRRLRTGAEGGLSWLGPLPPSSMSL</sequence>